<dbReference type="AlphaFoldDB" id="Q54EK6"/>
<protein>
    <submittedName>
        <fullName evidence="7">Pirin family protein</fullName>
    </submittedName>
</protein>
<dbReference type="FunCoup" id="Q54EK6">
    <property type="interactions" value="1"/>
</dbReference>
<gene>
    <name evidence="7" type="ORF">DDB_G0291472</name>
</gene>
<dbReference type="CDD" id="cd02909">
    <property type="entry name" value="cupin_pirin_N"/>
    <property type="match status" value="1"/>
</dbReference>
<feature type="domain" description="Pirin C-terminal" evidence="6">
    <location>
        <begin position="297"/>
        <end position="406"/>
    </location>
</feature>
<dbReference type="PANTHER" id="PTHR13903">
    <property type="entry name" value="PIRIN-RELATED"/>
    <property type="match status" value="1"/>
</dbReference>
<dbReference type="KEGG" id="ddi:DDB_G0291472"/>
<dbReference type="SMR" id="Q54EK6"/>
<accession>Q54EK6</accession>
<feature type="domain" description="Pirin N-terminal" evidence="5">
    <location>
        <begin position="150"/>
        <end position="242"/>
    </location>
</feature>
<dbReference type="OMA" id="VAHRDNA"/>
<evidence type="ECO:0000256" key="4">
    <source>
        <dbReference type="SAM" id="Phobius"/>
    </source>
</evidence>
<keyword evidence="4" id="KW-0472">Membrane</keyword>
<dbReference type="InterPro" id="IPR008778">
    <property type="entry name" value="Pirin_C_dom"/>
</dbReference>
<dbReference type="SUPFAM" id="SSF51182">
    <property type="entry name" value="RmlC-like cupins"/>
    <property type="match status" value="1"/>
</dbReference>
<dbReference type="InterPro" id="IPR012093">
    <property type="entry name" value="Pirin"/>
</dbReference>
<name>Q54EK6_DICDI</name>
<sequence length="406" mass="45963">MVSHKHNRTNNNKYKNQYTIIFIIVIASLLYYFLSSTTTTTTTYLQQQQREQEQQQQQQEQQNTFKPLNNNSNNNKKDNNNNNINNINLLNNKKQKLKDNNNNNNKIKEEEDINKNNNIIEMSSRIVSKVSTGMMTSDGAGVKLRRIIGGPISDLDPFLLLDEFKSDDPNQYIAGFPSHPHRGFETVTYMLRGTMEHKDHKHNYGLLKANSVSWMSAGKGIIHSEMPIVDRDKVVWGFQLWVNLPKSHKMMEPRYQDIPAKDIPEVDEQGGGKTRIIAGVYKNITGPIAGIVTNPLYLDVKLSPGSTFSEEIPNDHQAFVYVFEGSARFGPKAKGKEVKTSQIGILQGGQDRNRIDVIAGDSDQGVRFLLVAGKPLNEPVARYGPFVMNTEAEIQQAFKDYQAGRF</sequence>
<dbReference type="VEuPathDB" id="AmoebaDB:DDB_G0291472"/>
<keyword evidence="4" id="KW-1133">Transmembrane helix</keyword>
<dbReference type="InterPro" id="IPR003829">
    <property type="entry name" value="Pirin_N_dom"/>
</dbReference>
<dbReference type="InParanoid" id="Q54EK6"/>
<proteinExistence type="inferred from homology"/>
<dbReference type="Proteomes" id="UP000002195">
    <property type="component" value="Unassembled WGS sequence"/>
</dbReference>
<evidence type="ECO:0000259" key="5">
    <source>
        <dbReference type="Pfam" id="PF02678"/>
    </source>
</evidence>
<evidence type="ECO:0000256" key="2">
    <source>
        <dbReference type="RuleBase" id="RU003457"/>
    </source>
</evidence>
<dbReference type="Pfam" id="PF02678">
    <property type="entry name" value="Pirin"/>
    <property type="match status" value="1"/>
</dbReference>
<comment type="similarity">
    <text evidence="1 2">Belongs to the pirin family.</text>
</comment>
<dbReference type="GeneID" id="8628180"/>
<dbReference type="Gene3D" id="2.60.120.10">
    <property type="entry name" value="Jelly Rolls"/>
    <property type="match status" value="2"/>
</dbReference>
<keyword evidence="4" id="KW-0812">Transmembrane</keyword>
<evidence type="ECO:0000259" key="6">
    <source>
        <dbReference type="Pfam" id="PF05726"/>
    </source>
</evidence>
<dbReference type="PhylomeDB" id="Q54EK6"/>
<reference evidence="7 8" key="1">
    <citation type="journal article" date="2005" name="Nature">
        <title>The genome of the social amoeba Dictyostelium discoideum.</title>
        <authorList>
            <consortium name="The Dictyostelium discoideum Sequencing Consortium"/>
            <person name="Eichinger L."/>
            <person name="Pachebat J.A."/>
            <person name="Glockner G."/>
            <person name="Rajandream M.A."/>
            <person name="Sucgang R."/>
            <person name="Berriman M."/>
            <person name="Song J."/>
            <person name="Olsen R."/>
            <person name="Szafranski K."/>
            <person name="Xu Q."/>
            <person name="Tunggal B."/>
            <person name="Kummerfeld S."/>
            <person name="Madera M."/>
            <person name="Konfortov B.A."/>
            <person name="Rivero F."/>
            <person name="Bankier A.T."/>
            <person name="Lehmann R."/>
            <person name="Hamlin N."/>
            <person name="Davies R."/>
            <person name="Gaudet P."/>
            <person name="Fey P."/>
            <person name="Pilcher K."/>
            <person name="Chen G."/>
            <person name="Saunders D."/>
            <person name="Sodergren E."/>
            <person name="Davis P."/>
            <person name="Kerhornou A."/>
            <person name="Nie X."/>
            <person name="Hall N."/>
            <person name="Anjard C."/>
            <person name="Hemphill L."/>
            <person name="Bason N."/>
            <person name="Farbrother P."/>
            <person name="Desany B."/>
            <person name="Just E."/>
            <person name="Morio T."/>
            <person name="Rost R."/>
            <person name="Churcher C."/>
            <person name="Cooper J."/>
            <person name="Haydock S."/>
            <person name="van Driessche N."/>
            <person name="Cronin A."/>
            <person name="Goodhead I."/>
            <person name="Muzny D."/>
            <person name="Mourier T."/>
            <person name="Pain A."/>
            <person name="Lu M."/>
            <person name="Harper D."/>
            <person name="Lindsay R."/>
            <person name="Hauser H."/>
            <person name="James K."/>
            <person name="Quiles M."/>
            <person name="Madan Babu M."/>
            <person name="Saito T."/>
            <person name="Buchrieser C."/>
            <person name="Wardroper A."/>
            <person name="Felder M."/>
            <person name="Thangavelu M."/>
            <person name="Johnson D."/>
            <person name="Knights A."/>
            <person name="Loulseged H."/>
            <person name="Mungall K."/>
            <person name="Oliver K."/>
            <person name="Price C."/>
            <person name="Quail M.A."/>
            <person name="Urushihara H."/>
            <person name="Hernandez J."/>
            <person name="Rabbinowitsch E."/>
            <person name="Steffen D."/>
            <person name="Sanders M."/>
            <person name="Ma J."/>
            <person name="Kohara Y."/>
            <person name="Sharp S."/>
            <person name="Simmonds M."/>
            <person name="Spiegler S."/>
            <person name="Tivey A."/>
            <person name="Sugano S."/>
            <person name="White B."/>
            <person name="Walker D."/>
            <person name="Woodward J."/>
            <person name="Winckler T."/>
            <person name="Tanaka Y."/>
            <person name="Shaulsky G."/>
            <person name="Schleicher M."/>
            <person name="Weinstock G."/>
            <person name="Rosenthal A."/>
            <person name="Cox E.C."/>
            <person name="Chisholm R.L."/>
            <person name="Gibbs R."/>
            <person name="Loomis W.F."/>
            <person name="Platzer M."/>
            <person name="Kay R.R."/>
            <person name="Williams J."/>
            <person name="Dear P.H."/>
            <person name="Noegel A.A."/>
            <person name="Barrell B."/>
            <person name="Kuspa A."/>
        </authorList>
    </citation>
    <scope>NUCLEOTIDE SEQUENCE [LARGE SCALE GENOMIC DNA]</scope>
    <source>
        <strain evidence="7 8">AX4</strain>
    </source>
</reference>
<dbReference type="Pfam" id="PF05726">
    <property type="entry name" value="Pirin_C"/>
    <property type="match status" value="1"/>
</dbReference>
<keyword evidence="8" id="KW-1185">Reference proteome</keyword>
<dbReference type="PANTHER" id="PTHR13903:SF8">
    <property type="entry name" value="PIRIN"/>
    <property type="match status" value="1"/>
</dbReference>
<dbReference type="PaxDb" id="44689-DDB0304908"/>
<organism evidence="7 8">
    <name type="scientific">Dictyostelium discoideum</name>
    <name type="common">Social amoeba</name>
    <dbReference type="NCBI Taxonomy" id="44689"/>
    <lineage>
        <taxon>Eukaryota</taxon>
        <taxon>Amoebozoa</taxon>
        <taxon>Evosea</taxon>
        <taxon>Eumycetozoa</taxon>
        <taxon>Dictyostelia</taxon>
        <taxon>Dictyosteliales</taxon>
        <taxon>Dictyosteliaceae</taxon>
        <taxon>Dictyostelium</taxon>
    </lineage>
</organism>
<dbReference type="CDD" id="cd02247">
    <property type="entry name" value="cupin_pirin_C"/>
    <property type="match status" value="1"/>
</dbReference>
<dbReference type="HOGENOM" id="CLU_045717_5_0_1"/>
<feature type="region of interest" description="Disordered" evidence="3">
    <location>
        <begin position="49"/>
        <end position="110"/>
    </location>
</feature>
<feature type="transmembrane region" description="Helical" evidence="4">
    <location>
        <begin position="18"/>
        <end position="34"/>
    </location>
</feature>
<evidence type="ECO:0000256" key="1">
    <source>
        <dbReference type="ARBA" id="ARBA00008416"/>
    </source>
</evidence>
<feature type="compositionally biased region" description="Low complexity" evidence="3">
    <location>
        <begin position="49"/>
        <end position="92"/>
    </location>
</feature>
<evidence type="ECO:0000313" key="8">
    <source>
        <dbReference type="Proteomes" id="UP000002195"/>
    </source>
</evidence>
<dbReference type="InterPro" id="IPR011051">
    <property type="entry name" value="RmlC_Cupin_sf"/>
</dbReference>
<dbReference type="dictyBase" id="DDB_G0291472"/>
<evidence type="ECO:0000313" key="7">
    <source>
        <dbReference type="EMBL" id="EAL61720.1"/>
    </source>
</evidence>
<dbReference type="InterPro" id="IPR014710">
    <property type="entry name" value="RmlC-like_jellyroll"/>
</dbReference>
<dbReference type="RefSeq" id="XP_635234.1">
    <property type="nucleotide sequence ID" value="XM_630142.1"/>
</dbReference>
<comment type="caution">
    <text evidence="7">The sequence shown here is derived from an EMBL/GenBank/DDBJ whole genome shotgun (WGS) entry which is preliminary data.</text>
</comment>
<dbReference type="EMBL" id="AAFI02000177">
    <property type="protein sequence ID" value="EAL61720.1"/>
    <property type="molecule type" value="Genomic_DNA"/>
</dbReference>
<evidence type="ECO:0000256" key="3">
    <source>
        <dbReference type="SAM" id="MobiDB-lite"/>
    </source>
</evidence>
<dbReference type="eggNOG" id="ENOG502QQ5A">
    <property type="taxonomic scope" value="Eukaryota"/>
</dbReference>
<dbReference type="Reactome" id="R-DDI-8935690">
    <property type="pathway name" value="Digestion"/>
</dbReference>